<dbReference type="SMART" id="SM00855">
    <property type="entry name" value="PGAM"/>
    <property type="match status" value="1"/>
</dbReference>
<proteinExistence type="predicted"/>
<dbReference type="Proteomes" id="UP000199564">
    <property type="component" value="Unassembled WGS sequence"/>
</dbReference>
<dbReference type="Gene3D" id="3.40.50.1240">
    <property type="entry name" value="Phosphoglycerate mutase-like"/>
    <property type="match status" value="1"/>
</dbReference>
<dbReference type="SUPFAM" id="SSF53254">
    <property type="entry name" value="Phosphoglycerate mutase-like"/>
    <property type="match status" value="1"/>
</dbReference>
<evidence type="ECO:0000313" key="1">
    <source>
        <dbReference type="EMBL" id="SFO66792.1"/>
    </source>
</evidence>
<dbReference type="InterPro" id="IPR013078">
    <property type="entry name" value="His_Pase_superF_clade-1"/>
</dbReference>
<dbReference type="InterPro" id="IPR029033">
    <property type="entry name" value="His_PPase_superfam"/>
</dbReference>
<protein>
    <submittedName>
        <fullName evidence="1">Phosphohistidine phosphatase</fullName>
    </submittedName>
</protein>
<dbReference type="RefSeq" id="WP_091655274.1">
    <property type="nucleotide sequence ID" value="NZ_FOVW01000011.1"/>
</dbReference>
<dbReference type="Pfam" id="PF00300">
    <property type="entry name" value="His_Phos_1"/>
    <property type="match status" value="1"/>
</dbReference>
<dbReference type="CDD" id="cd07067">
    <property type="entry name" value="HP_PGM_like"/>
    <property type="match status" value="1"/>
</dbReference>
<evidence type="ECO:0000313" key="2">
    <source>
        <dbReference type="Proteomes" id="UP000199564"/>
    </source>
</evidence>
<organism evidence="1 2">
    <name type="scientific">Algoriphagus ornithinivorans</name>
    <dbReference type="NCBI Taxonomy" id="226506"/>
    <lineage>
        <taxon>Bacteria</taxon>
        <taxon>Pseudomonadati</taxon>
        <taxon>Bacteroidota</taxon>
        <taxon>Cytophagia</taxon>
        <taxon>Cytophagales</taxon>
        <taxon>Cyclobacteriaceae</taxon>
        <taxon>Algoriphagus</taxon>
    </lineage>
</organism>
<dbReference type="EMBL" id="FOVW01000011">
    <property type="protein sequence ID" value="SFO66792.1"/>
    <property type="molecule type" value="Genomic_DNA"/>
</dbReference>
<name>A0A1I5J249_9BACT</name>
<keyword evidence="2" id="KW-1185">Reference proteome</keyword>
<dbReference type="AlphaFoldDB" id="A0A1I5J249"/>
<sequence>MKKLFLLRHGEAGFVEGSDFQRPLTPRGITAIKKVGAILQESIDEIDLMYCSPAQRTRETAEWLGKYVLIKNSELQLNIYSGDLSTMMQMIDSTPDEVSSCLIVGHNPVISLLLSSLSDSEYINLSPGNLAILEFDVESWKLIISGSGDLKEIIN</sequence>
<accession>A0A1I5J249</accession>
<gene>
    <name evidence="1" type="ORF">SAMN04488519_11110</name>
</gene>
<reference evidence="2" key="1">
    <citation type="submission" date="2016-10" db="EMBL/GenBank/DDBJ databases">
        <authorList>
            <person name="Varghese N."/>
            <person name="Submissions S."/>
        </authorList>
    </citation>
    <scope>NUCLEOTIDE SEQUENCE [LARGE SCALE GENOMIC DNA]</scope>
    <source>
        <strain evidence="2">DSM 15282</strain>
    </source>
</reference>
<dbReference type="STRING" id="226506.SAMN04488519_11110"/>